<reference evidence="3" key="1">
    <citation type="submission" date="2010-08" db="EMBL/GenBank/DDBJ databases">
        <authorList>
            <consortium name="Caenorhabditis japonica Sequencing Consortium"/>
            <person name="Wilson R.K."/>
        </authorList>
    </citation>
    <scope>NUCLEOTIDE SEQUENCE [LARGE SCALE GENOMIC DNA]</scope>
    <source>
        <strain evidence="3">DF5081</strain>
    </source>
</reference>
<evidence type="ECO:0000256" key="1">
    <source>
        <dbReference type="SAM" id="MobiDB-lite"/>
    </source>
</evidence>
<accession>A0A8R1IVG6</accession>
<evidence type="ECO:0000313" key="3">
    <source>
        <dbReference type="Proteomes" id="UP000005237"/>
    </source>
</evidence>
<sequence>MPEAYRATISTVRDGRDAFPGSVGTSRRQELLGETEGRGSTPRGSSQSRLPVASAPTFLIRPPRRRLYTTSRLTRTIGGHIAKSSKFVDHSRLVPFLNIITSPSRLQA</sequence>
<reference evidence="2" key="2">
    <citation type="submission" date="2022-06" db="UniProtKB">
        <authorList>
            <consortium name="EnsemblMetazoa"/>
        </authorList>
    </citation>
    <scope>IDENTIFICATION</scope>
    <source>
        <strain evidence="2">DF5081</strain>
    </source>
</reference>
<organism evidence="2 3">
    <name type="scientific">Caenorhabditis japonica</name>
    <dbReference type="NCBI Taxonomy" id="281687"/>
    <lineage>
        <taxon>Eukaryota</taxon>
        <taxon>Metazoa</taxon>
        <taxon>Ecdysozoa</taxon>
        <taxon>Nematoda</taxon>
        <taxon>Chromadorea</taxon>
        <taxon>Rhabditida</taxon>
        <taxon>Rhabditina</taxon>
        <taxon>Rhabditomorpha</taxon>
        <taxon>Rhabditoidea</taxon>
        <taxon>Rhabditidae</taxon>
        <taxon>Peloderinae</taxon>
        <taxon>Caenorhabditis</taxon>
    </lineage>
</organism>
<dbReference type="Proteomes" id="UP000005237">
    <property type="component" value="Unassembled WGS sequence"/>
</dbReference>
<protein>
    <submittedName>
        <fullName evidence="2">Uncharacterized protein</fullName>
    </submittedName>
</protein>
<evidence type="ECO:0000313" key="2">
    <source>
        <dbReference type="EnsemblMetazoa" id="CJA40677.1"/>
    </source>
</evidence>
<keyword evidence="3" id="KW-1185">Reference proteome</keyword>
<dbReference type="AlphaFoldDB" id="A0A8R1IVG6"/>
<name>A0A8R1IVG6_CAEJA</name>
<dbReference type="EnsemblMetazoa" id="CJA40677.1">
    <property type="protein sequence ID" value="CJA40677.1"/>
    <property type="gene ID" value="WBGene00216525"/>
</dbReference>
<proteinExistence type="predicted"/>
<feature type="compositionally biased region" description="Basic and acidic residues" evidence="1">
    <location>
        <begin position="27"/>
        <end position="37"/>
    </location>
</feature>
<feature type="region of interest" description="Disordered" evidence="1">
    <location>
        <begin position="1"/>
        <end position="56"/>
    </location>
</feature>